<feature type="domain" description="CMP/dCMP-type deaminase" evidence="3">
    <location>
        <begin position="3"/>
        <end position="130"/>
    </location>
</feature>
<evidence type="ECO:0000313" key="5">
    <source>
        <dbReference type="Proteomes" id="UP001172036"/>
    </source>
</evidence>
<dbReference type="InterPro" id="IPR016192">
    <property type="entry name" value="APOBEC/CMP_deaminase_Zn-bd"/>
</dbReference>
<dbReference type="SUPFAM" id="SSF53927">
    <property type="entry name" value="Cytidine deaminase-like"/>
    <property type="match status" value="1"/>
</dbReference>
<reference evidence="4 5" key="1">
    <citation type="journal article" date="2023" name="Int. J. Syst. Evol. Microbiol.">
        <title>The observation of taxonomic boundaries for the 16SrII and 16SrXXV phytoplasmas using genome-based delimitation.</title>
        <authorList>
            <person name="Rodrigues Jardim B."/>
            <person name="Tran-Nguyen L.T.T."/>
            <person name="Gambley C."/>
            <person name="Al-Sadi A.M."/>
            <person name="Al-Subhi A.M."/>
            <person name="Foissac X."/>
            <person name="Salar P."/>
            <person name="Cai H."/>
            <person name="Yang J.Y."/>
            <person name="Davis R."/>
            <person name="Jones L."/>
            <person name="Rodoni B."/>
            <person name="Constable F.E."/>
        </authorList>
    </citation>
    <scope>NUCLEOTIDE SEQUENCE [LARGE SCALE GENOMIC DNA]</scope>
    <source>
        <strain evidence="4">BAWM-155c</strain>
    </source>
</reference>
<dbReference type="InterPro" id="IPR016193">
    <property type="entry name" value="Cytidine_deaminase-like"/>
</dbReference>
<gene>
    <name evidence="4" type="ORF">OC680_00760</name>
</gene>
<dbReference type="InterPro" id="IPR002125">
    <property type="entry name" value="CMP_dCMP_dom"/>
</dbReference>
<evidence type="ECO:0000259" key="3">
    <source>
        <dbReference type="PROSITE" id="PS51747"/>
    </source>
</evidence>
<proteinExistence type="predicted"/>
<keyword evidence="5" id="KW-1185">Reference proteome</keyword>
<dbReference type="RefSeq" id="WP_304515216.1">
    <property type="nucleotide sequence ID" value="NZ_JAOSID010000002.1"/>
</dbReference>
<dbReference type="Gene3D" id="3.40.140.10">
    <property type="entry name" value="Cytidine Deaminase, domain 2"/>
    <property type="match status" value="1"/>
</dbReference>
<dbReference type="Pfam" id="PF14437">
    <property type="entry name" value="MafB19-deam"/>
    <property type="match status" value="1"/>
</dbReference>
<comment type="caution">
    <text evidence="4">The sequence shown here is derived from an EMBL/GenBank/DDBJ whole genome shotgun (WGS) entry which is preliminary data.</text>
</comment>
<dbReference type="EMBL" id="JAOSID010000002">
    <property type="protein sequence ID" value="MDO8168014.1"/>
    <property type="molecule type" value="Genomic_DNA"/>
</dbReference>
<evidence type="ECO:0000256" key="1">
    <source>
        <dbReference type="ARBA" id="ARBA00022723"/>
    </source>
</evidence>
<organism evidence="4 5">
    <name type="scientific">Candidatus Phytoplasma melaleucae</name>
    <dbReference type="NCBI Taxonomy" id="2982630"/>
    <lineage>
        <taxon>Bacteria</taxon>
        <taxon>Bacillati</taxon>
        <taxon>Mycoplasmatota</taxon>
        <taxon>Mollicutes</taxon>
        <taxon>Acholeplasmatales</taxon>
        <taxon>Acholeplasmataceae</taxon>
        <taxon>Candidatus Phytoplasma</taxon>
    </lineage>
</organism>
<dbReference type="PROSITE" id="PS00903">
    <property type="entry name" value="CYT_DCMP_DEAMINASES_1"/>
    <property type="match status" value="1"/>
</dbReference>
<dbReference type="Proteomes" id="UP001172036">
    <property type="component" value="Unassembled WGS sequence"/>
</dbReference>
<name>A0ABT9DD61_9MOLU</name>
<dbReference type="InterPro" id="IPR058535">
    <property type="entry name" value="MafB19-deam"/>
</dbReference>
<sequence>MDEKHFFFMEVAFKEAQKAFTKNEVPVGAVAVSNNKIISKAHNNTEKSQFFFGHAEFLVLMKINKKLKTYRMNDISIYITLEPCIMCIGALIQSRIQKVYYSVSSTKFLFTRNFFLFVHKKFYHHKFIKLGLFENENQKILKSFFDNLRKK</sequence>
<dbReference type="PROSITE" id="PS51747">
    <property type="entry name" value="CYT_DCMP_DEAMINASES_2"/>
    <property type="match status" value="1"/>
</dbReference>
<dbReference type="PANTHER" id="PTHR11079">
    <property type="entry name" value="CYTOSINE DEAMINASE FAMILY MEMBER"/>
    <property type="match status" value="1"/>
</dbReference>
<dbReference type="PANTHER" id="PTHR11079:SF179">
    <property type="entry name" value="TRNA(ADENINE(34)) DEAMINASE, CHLOROPLASTIC"/>
    <property type="match status" value="1"/>
</dbReference>
<keyword evidence="1" id="KW-0479">Metal-binding</keyword>
<evidence type="ECO:0000313" key="4">
    <source>
        <dbReference type="EMBL" id="MDO8168014.1"/>
    </source>
</evidence>
<keyword evidence="2" id="KW-0862">Zinc</keyword>
<protein>
    <submittedName>
        <fullName evidence="4">Nucleoside deaminase</fullName>
    </submittedName>
</protein>
<dbReference type="CDD" id="cd01285">
    <property type="entry name" value="nucleoside_deaminase"/>
    <property type="match status" value="1"/>
</dbReference>
<accession>A0ABT9DD61</accession>
<evidence type="ECO:0000256" key="2">
    <source>
        <dbReference type="ARBA" id="ARBA00022833"/>
    </source>
</evidence>